<dbReference type="Pfam" id="PF00528">
    <property type="entry name" value="BPD_transp_1"/>
    <property type="match status" value="1"/>
</dbReference>
<dbReference type="InterPro" id="IPR000515">
    <property type="entry name" value="MetI-like"/>
</dbReference>
<evidence type="ECO:0000256" key="2">
    <source>
        <dbReference type="ARBA" id="ARBA00022448"/>
    </source>
</evidence>
<keyword evidence="2 7" id="KW-0813">Transport</keyword>
<dbReference type="PANTHER" id="PTHR30151:SF38">
    <property type="entry name" value="ALIPHATIC SULFONATES TRANSPORT PERMEASE PROTEIN SSUC-RELATED"/>
    <property type="match status" value="1"/>
</dbReference>
<name>A0A918SBG5_9HYPH</name>
<accession>A0A918SBG5</accession>
<sequence length="256" mass="28167">MQVRAEPLARLGWFVASFSALVLVWAIVSTLVDQRYLPSPGAVLTVMLAETADGDLPFHLSMTLMRVAFAFVLAMAIGGAIGMALGARARLDRFFLPWLIVALNLPALVVIVLSYIWFGLTEAAAIGAVAVNKIPMVAATLREGTRALDPLYSEMAKVFRFSWVARLRHVVLPQLQPYYAAAARSGIALIWKIVLVVELLGRSNGIGFQVHLYFQMFDVAGILAYALAFVLVMLAIDGLLLQPFERHARRWRTVNA</sequence>
<feature type="transmembrane region" description="Helical" evidence="7">
    <location>
        <begin position="212"/>
        <end position="236"/>
    </location>
</feature>
<evidence type="ECO:0000256" key="5">
    <source>
        <dbReference type="ARBA" id="ARBA00022989"/>
    </source>
</evidence>
<feature type="transmembrane region" description="Helical" evidence="7">
    <location>
        <begin position="67"/>
        <end position="87"/>
    </location>
</feature>
<protein>
    <submittedName>
        <fullName evidence="9">ABC transporter permease</fullName>
    </submittedName>
</protein>
<dbReference type="AlphaFoldDB" id="A0A918SBG5"/>
<proteinExistence type="inferred from homology"/>
<comment type="caution">
    <text evidence="9">The sequence shown here is derived from an EMBL/GenBank/DDBJ whole genome shotgun (WGS) entry which is preliminary data.</text>
</comment>
<evidence type="ECO:0000256" key="6">
    <source>
        <dbReference type="ARBA" id="ARBA00023136"/>
    </source>
</evidence>
<dbReference type="GO" id="GO:0055085">
    <property type="term" value="P:transmembrane transport"/>
    <property type="evidence" value="ECO:0007669"/>
    <property type="project" value="InterPro"/>
</dbReference>
<evidence type="ECO:0000313" key="10">
    <source>
        <dbReference type="Proteomes" id="UP000646579"/>
    </source>
</evidence>
<feature type="transmembrane region" description="Helical" evidence="7">
    <location>
        <begin position="94"/>
        <end position="118"/>
    </location>
</feature>
<dbReference type="CDD" id="cd06261">
    <property type="entry name" value="TM_PBP2"/>
    <property type="match status" value="1"/>
</dbReference>
<dbReference type="SUPFAM" id="SSF161098">
    <property type="entry name" value="MetI-like"/>
    <property type="match status" value="1"/>
</dbReference>
<evidence type="ECO:0000256" key="4">
    <source>
        <dbReference type="ARBA" id="ARBA00022692"/>
    </source>
</evidence>
<organism evidence="9 10">
    <name type="scientific">Devosia pacifica</name>
    <dbReference type="NCBI Taxonomy" id="1335967"/>
    <lineage>
        <taxon>Bacteria</taxon>
        <taxon>Pseudomonadati</taxon>
        <taxon>Pseudomonadota</taxon>
        <taxon>Alphaproteobacteria</taxon>
        <taxon>Hyphomicrobiales</taxon>
        <taxon>Devosiaceae</taxon>
        <taxon>Devosia</taxon>
    </lineage>
</organism>
<dbReference type="EMBL" id="BMZE01000003">
    <property type="protein sequence ID" value="GHA32704.1"/>
    <property type="molecule type" value="Genomic_DNA"/>
</dbReference>
<evidence type="ECO:0000256" key="3">
    <source>
        <dbReference type="ARBA" id="ARBA00022475"/>
    </source>
</evidence>
<feature type="transmembrane region" description="Helical" evidence="7">
    <location>
        <begin position="12"/>
        <end position="32"/>
    </location>
</feature>
<keyword evidence="6 7" id="KW-0472">Membrane</keyword>
<dbReference type="PANTHER" id="PTHR30151">
    <property type="entry name" value="ALKANE SULFONATE ABC TRANSPORTER-RELATED, MEMBRANE SUBUNIT"/>
    <property type="match status" value="1"/>
</dbReference>
<feature type="domain" description="ABC transmembrane type-1" evidence="8">
    <location>
        <begin position="60"/>
        <end position="240"/>
    </location>
</feature>
<dbReference type="GO" id="GO:0005886">
    <property type="term" value="C:plasma membrane"/>
    <property type="evidence" value="ECO:0007669"/>
    <property type="project" value="UniProtKB-SubCell"/>
</dbReference>
<comment type="subcellular location">
    <subcellularLocation>
        <location evidence="1 7">Cell membrane</location>
        <topology evidence="1 7">Multi-pass membrane protein</topology>
    </subcellularLocation>
</comment>
<evidence type="ECO:0000259" key="8">
    <source>
        <dbReference type="PROSITE" id="PS50928"/>
    </source>
</evidence>
<keyword evidence="10" id="KW-1185">Reference proteome</keyword>
<keyword evidence="3" id="KW-1003">Cell membrane</keyword>
<comment type="similarity">
    <text evidence="7">Belongs to the binding-protein-dependent transport system permease family.</text>
</comment>
<dbReference type="Proteomes" id="UP000646579">
    <property type="component" value="Unassembled WGS sequence"/>
</dbReference>
<dbReference type="InterPro" id="IPR035906">
    <property type="entry name" value="MetI-like_sf"/>
</dbReference>
<dbReference type="PROSITE" id="PS50928">
    <property type="entry name" value="ABC_TM1"/>
    <property type="match status" value="1"/>
</dbReference>
<reference evidence="9" key="1">
    <citation type="journal article" date="2014" name="Int. J. Syst. Evol. Microbiol.">
        <title>Complete genome sequence of Corynebacterium casei LMG S-19264T (=DSM 44701T), isolated from a smear-ripened cheese.</title>
        <authorList>
            <consortium name="US DOE Joint Genome Institute (JGI-PGF)"/>
            <person name="Walter F."/>
            <person name="Albersmeier A."/>
            <person name="Kalinowski J."/>
            <person name="Ruckert C."/>
        </authorList>
    </citation>
    <scope>NUCLEOTIDE SEQUENCE</scope>
    <source>
        <strain evidence="9">KCTC 32437</strain>
    </source>
</reference>
<gene>
    <name evidence="9" type="ORF">GCM10007989_31040</name>
</gene>
<evidence type="ECO:0000256" key="1">
    <source>
        <dbReference type="ARBA" id="ARBA00004651"/>
    </source>
</evidence>
<keyword evidence="5 7" id="KW-1133">Transmembrane helix</keyword>
<dbReference type="Gene3D" id="1.10.3720.10">
    <property type="entry name" value="MetI-like"/>
    <property type="match status" value="1"/>
</dbReference>
<evidence type="ECO:0000256" key="7">
    <source>
        <dbReference type="RuleBase" id="RU363032"/>
    </source>
</evidence>
<reference evidence="9" key="2">
    <citation type="submission" date="2020-09" db="EMBL/GenBank/DDBJ databases">
        <authorList>
            <person name="Sun Q."/>
            <person name="Kim S."/>
        </authorList>
    </citation>
    <scope>NUCLEOTIDE SEQUENCE</scope>
    <source>
        <strain evidence="9">KCTC 32437</strain>
    </source>
</reference>
<keyword evidence="4 7" id="KW-0812">Transmembrane</keyword>
<evidence type="ECO:0000313" key="9">
    <source>
        <dbReference type="EMBL" id="GHA32704.1"/>
    </source>
</evidence>